<evidence type="ECO:0000313" key="2">
    <source>
        <dbReference type="Proteomes" id="UP000319836"/>
    </source>
</evidence>
<comment type="caution">
    <text evidence="1">The sequence shown here is derived from an EMBL/GenBank/DDBJ whole genome shotgun (WGS) entry which is preliminary data.</text>
</comment>
<name>A0A538TVG3_UNCEI</name>
<dbReference type="InterPro" id="IPR039498">
    <property type="entry name" value="NTP_transf_5"/>
</dbReference>
<protein>
    <submittedName>
        <fullName evidence="1">Nucleotidyltransferase family protein</fullName>
    </submittedName>
</protein>
<dbReference type="Pfam" id="PF14907">
    <property type="entry name" value="NTP_transf_5"/>
    <property type="match status" value="1"/>
</dbReference>
<reference evidence="1 2" key="1">
    <citation type="journal article" date="2019" name="Nat. Microbiol.">
        <title>Mediterranean grassland soil C-N compound turnover is dependent on rainfall and depth, and is mediated by genomically divergent microorganisms.</title>
        <authorList>
            <person name="Diamond S."/>
            <person name="Andeer P.F."/>
            <person name="Li Z."/>
            <person name="Crits-Christoph A."/>
            <person name="Burstein D."/>
            <person name="Anantharaman K."/>
            <person name="Lane K.R."/>
            <person name="Thomas B.C."/>
            <person name="Pan C."/>
            <person name="Northen T.R."/>
            <person name="Banfield J.F."/>
        </authorList>
    </citation>
    <scope>NUCLEOTIDE SEQUENCE [LARGE SCALE GENOMIC DNA]</scope>
    <source>
        <strain evidence="1">WS_10</strain>
    </source>
</reference>
<proteinExistence type="predicted"/>
<evidence type="ECO:0000313" key="1">
    <source>
        <dbReference type="EMBL" id="TMQ67578.1"/>
    </source>
</evidence>
<dbReference type="Proteomes" id="UP000319836">
    <property type="component" value="Unassembled WGS sequence"/>
</dbReference>
<gene>
    <name evidence="1" type="ORF">E6K80_15120</name>
</gene>
<dbReference type="AlphaFoldDB" id="A0A538TVG3"/>
<accession>A0A538TVG3</accession>
<dbReference type="EMBL" id="VBPA01000440">
    <property type="protein sequence ID" value="TMQ67578.1"/>
    <property type="molecule type" value="Genomic_DNA"/>
</dbReference>
<keyword evidence="1" id="KW-0808">Transferase</keyword>
<sequence>MDLTSLLTIARYCIASPTYREQNRLSFVRAIEAFPPEELWNLLEEMNVSGLLWSPNEPGLVLAPPLEDIRRSWLAFEAIYISHFLSELRRLGELFGTIGVQPIVLKGAAFWGTAYATLHERRVNDVDCLIDDPDQLLRACEILASHGFPRAGTIGMLEIRDHAHYQLPPFTRDLDLNLSHDDAEATELYLGRWGESRKVTRSNGKVRMRFWFDPHKALFLLRGNEYAELRPSDFMPWLLDSAYRVMTRVANLPYVATKLYIDVRLGRSTSLKLLADFLRFLRATSQDEIAESIRIAERWGVLTPYLETLGALIPLVPELELAGVPRAGLDPVRLTVDRAIAKRSGLGSNR</sequence>
<organism evidence="1 2">
    <name type="scientific">Eiseniibacteriota bacterium</name>
    <dbReference type="NCBI Taxonomy" id="2212470"/>
    <lineage>
        <taxon>Bacteria</taxon>
        <taxon>Candidatus Eiseniibacteriota</taxon>
    </lineage>
</organism>
<dbReference type="GO" id="GO:0016740">
    <property type="term" value="F:transferase activity"/>
    <property type="evidence" value="ECO:0007669"/>
    <property type="project" value="UniProtKB-KW"/>
</dbReference>